<dbReference type="EMBL" id="AAJDPE010000014">
    <property type="protein sequence ID" value="ECK8234682.1"/>
    <property type="molecule type" value="Genomic_DNA"/>
</dbReference>
<organism evidence="1">
    <name type="scientific">Salmonella enterica I</name>
    <dbReference type="NCBI Taxonomy" id="59201"/>
    <lineage>
        <taxon>Bacteria</taxon>
        <taxon>Pseudomonadati</taxon>
        <taxon>Pseudomonadota</taxon>
        <taxon>Gammaproteobacteria</taxon>
        <taxon>Enterobacterales</taxon>
        <taxon>Enterobacteriaceae</taxon>
        <taxon>Salmonella</taxon>
    </lineage>
</organism>
<dbReference type="InterPro" id="IPR051934">
    <property type="entry name" value="Phage_Tail_Fiber_Structural"/>
</dbReference>
<evidence type="ECO:0000313" key="1">
    <source>
        <dbReference type="EMBL" id="ECK8234682.1"/>
    </source>
</evidence>
<proteinExistence type="predicted"/>
<sequence>MLTPVHSQFAQQAPSQKAGIMPFTTVFCIFINLGLGETINLAKNAVPATRRVNSKPLTGDITLWASDVGAISAGAVGEITDNGTMASANTPRWWRVSVSKPDSVADFPTYPDGSKLYSYGYLFVEKIGEVWFQHYYAHMGANAKRQDWGTVPNTSRPWIVDYNTANKPTANDVQALPIAGGRLNGPLSIGTDNALGGNSIVLGDNDTGFKQNGDGVLDVYSNYTHVLRFIGNLVESMVSLKVNGNAVATGEVQAGNGTSRMAGNGDIFGNVWNGWLSTHLNNNLVADVQLGAGTSVATWNNAGSWPNTPGYVVTSVWKDNQGENIDGIAYAPLQKRLGIQWYTVQGGTA</sequence>
<dbReference type="PANTHER" id="PTHR35191">
    <property type="entry name" value="PROPHAGE SIDE TAIL FIBER PROTEIN HOMOLOG STFQ-RELATED"/>
    <property type="match status" value="1"/>
</dbReference>
<accession>A0A5Y6SY11</accession>
<dbReference type="PANTHER" id="PTHR35191:SF1">
    <property type="entry name" value="PROPHAGE SIDE TAIL FIBER PROTEIN HOMOLOG STFQ-RELATED"/>
    <property type="match status" value="1"/>
</dbReference>
<name>A0A5Y6SY11_SALET</name>
<comment type="caution">
    <text evidence="1">The sequence shown here is derived from an EMBL/GenBank/DDBJ whole genome shotgun (WGS) entry which is preliminary data.</text>
</comment>
<reference evidence="1" key="1">
    <citation type="submission" date="2019-08" db="EMBL/GenBank/DDBJ databases">
        <authorList>
            <person name="Ashton P.M."/>
            <person name="Dallman T."/>
            <person name="Nair S."/>
            <person name="De Pinna E."/>
            <person name="Peters T."/>
            <person name="Grant K."/>
        </authorList>
    </citation>
    <scope>NUCLEOTIDE SEQUENCE</scope>
    <source>
        <strain evidence="1">780447</strain>
    </source>
</reference>
<gene>
    <name evidence="1" type="ORF">FR247_16250</name>
</gene>
<protein>
    <submittedName>
        <fullName evidence="1">Phage tail protein</fullName>
    </submittedName>
</protein>
<dbReference type="AlphaFoldDB" id="A0A5Y6SY11"/>